<dbReference type="Pfam" id="PF00588">
    <property type="entry name" value="SpoU_methylase"/>
    <property type="match status" value="1"/>
</dbReference>
<dbReference type="Gene3D" id="3.30.1330.30">
    <property type="match status" value="1"/>
</dbReference>
<keyword evidence="5" id="KW-1185">Reference proteome</keyword>
<evidence type="ECO:0000313" key="4">
    <source>
        <dbReference type="EMBL" id="KWT94370.1"/>
    </source>
</evidence>
<dbReference type="InterPro" id="IPR004441">
    <property type="entry name" value="rRNA_MeTrfase_TrmH"/>
</dbReference>
<organism evidence="4 5">
    <name type="scientific">Candidatus Magnetominusculus xianensis</name>
    <dbReference type="NCBI Taxonomy" id="1748249"/>
    <lineage>
        <taxon>Bacteria</taxon>
        <taxon>Pseudomonadati</taxon>
        <taxon>Nitrospirota</taxon>
        <taxon>Nitrospiria</taxon>
        <taxon>Nitrospirales</taxon>
        <taxon>Nitrospiraceae</taxon>
        <taxon>Candidatus Magnetominusculus</taxon>
    </lineage>
</organism>
<accession>A0ABR5SJB3</accession>
<evidence type="ECO:0000259" key="3">
    <source>
        <dbReference type="SMART" id="SM00967"/>
    </source>
</evidence>
<proteinExistence type="predicted"/>
<dbReference type="NCBIfam" id="TIGR00186">
    <property type="entry name" value="rRNA_methyl_3"/>
    <property type="match status" value="1"/>
</dbReference>
<comment type="caution">
    <text evidence="4">The sequence shown here is derived from an EMBL/GenBank/DDBJ whole genome shotgun (WGS) entry which is preliminary data.</text>
</comment>
<dbReference type="InterPro" id="IPR029064">
    <property type="entry name" value="Ribosomal_eL30-like_sf"/>
</dbReference>
<dbReference type="InterPro" id="IPR029028">
    <property type="entry name" value="Alpha/beta_knot_MTases"/>
</dbReference>
<dbReference type="Proteomes" id="UP000060487">
    <property type="component" value="Unassembled WGS sequence"/>
</dbReference>
<dbReference type="GO" id="GO:0032259">
    <property type="term" value="P:methylation"/>
    <property type="evidence" value="ECO:0007669"/>
    <property type="project" value="UniProtKB-KW"/>
</dbReference>
<gene>
    <name evidence="4" type="ORF">ASN18_0255</name>
</gene>
<dbReference type="Pfam" id="PF08032">
    <property type="entry name" value="SpoU_sub_bind"/>
    <property type="match status" value="1"/>
</dbReference>
<dbReference type="GO" id="GO:0008168">
    <property type="term" value="F:methyltransferase activity"/>
    <property type="evidence" value="ECO:0007669"/>
    <property type="project" value="UniProtKB-KW"/>
</dbReference>
<dbReference type="EC" id="2.1.1.185" evidence="4"/>
<dbReference type="InterPro" id="IPR001537">
    <property type="entry name" value="SpoU_MeTrfase"/>
</dbReference>
<sequence length="251" mass="26836">MPDSKKHGDDGNWIYGINPVMEALLSEKTCVSLVCIGKTCKIMEKLTAEAALKSVPVKIVDKNYFGRFGNVTHQGVCALIERRNLLTFGELIDSAPSKPVFVILDEIEDPGNFGAILRTAECAGVNGVIFQSRRNAGITGVVEKTSCGAAGYVPLCVVSNIKNAIRSLKEQGILICGADSDTGVPLWEAGITGSAAFVLGSEGRGLRRTVRELCDTAVKIPLYGKIKSLNVSVAAGILLFEHKRQAYHVTA</sequence>
<keyword evidence="2 4" id="KW-0808">Transferase</keyword>
<dbReference type="SUPFAM" id="SSF55315">
    <property type="entry name" value="L30e-like"/>
    <property type="match status" value="1"/>
</dbReference>
<dbReference type="EMBL" id="LNQR01000006">
    <property type="protein sequence ID" value="KWT94370.1"/>
    <property type="molecule type" value="Genomic_DNA"/>
</dbReference>
<dbReference type="PANTHER" id="PTHR46429">
    <property type="entry name" value="23S RRNA (GUANOSINE-2'-O-)-METHYLTRANSFERASE RLMB"/>
    <property type="match status" value="1"/>
</dbReference>
<reference evidence="4 5" key="1">
    <citation type="submission" date="2015-11" db="EMBL/GenBank/DDBJ databases">
        <authorList>
            <person name="Lin W."/>
        </authorList>
    </citation>
    <scope>NUCLEOTIDE SEQUENCE [LARGE SCALE GENOMIC DNA]</scope>
    <source>
        <strain evidence="4 5">HCH-1</strain>
    </source>
</reference>
<dbReference type="SUPFAM" id="SSF75217">
    <property type="entry name" value="alpha/beta knot"/>
    <property type="match status" value="1"/>
</dbReference>
<dbReference type="CDD" id="cd18103">
    <property type="entry name" value="SpoU-like_RlmB"/>
    <property type="match status" value="1"/>
</dbReference>
<dbReference type="PANTHER" id="PTHR46429:SF1">
    <property type="entry name" value="23S RRNA (GUANOSINE-2'-O-)-METHYLTRANSFERASE RLMB"/>
    <property type="match status" value="1"/>
</dbReference>
<evidence type="ECO:0000313" key="5">
    <source>
        <dbReference type="Proteomes" id="UP000060487"/>
    </source>
</evidence>
<dbReference type="InterPro" id="IPR029026">
    <property type="entry name" value="tRNA_m1G_MTases_N"/>
</dbReference>
<protein>
    <submittedName>
        <fullName evidence="4">RNA methyltransferase</fullName>
        <ecNumber evidence="4">2.1.1.185</ecNumber>
    </submittedName>
</protein>
<name>A0ABR5SJB3_9BACT</name>
<dbReference type="SMART" id="SM00967">
    <property type="entry name" value="SpoU_sub_bind"/>
    <property type="match status" value="1"/>
</dbReference>
<dbReference type="InterPro" id="IPR013123">
    <property type="entry name" value="SpoU_subst-bd"/>
</dbReference>
<feature type="domain" description="RNA 2-O ribose methyltransferase substrate binding" evidence="3">
    <location>
        <begin position="13"/>
        <end position="86"/>
    </location>
</feature>
<keyword evidence="1 4" id="KW-0489">Methyltransferase</keyword>
<dbReference type="Gene3D" id="3.40.1280.10">
    <property type="match status" value="1"/>
</dbReference>
<evidence type="ECO:0000256" key="1">
    <source>
        <dbReference type="ARBA" id="ARBA00022603"/>
    </source>
</evidence>
<evidence type="ECO:0000256" key="2">
    <source>
        <dbReference type="ARBA" id="ARBA00022679"/>
    </source>
</evidence>
<dbReference type="RefSeq" id="WP_085050789.1">
    <property type="nucleotide sequence ID" value="NZ_LNQR01000006.1"/>
</dbReference>